<keyword evidence="3 4" id="KW-0408">Iron</keyword>
<keyword evidence="6" id="KW-0732">Signal</keyword>
<dbReference type="PROSITE" id="PS51007">
    <property type="entry name" value="CYTC"/>
    <property type="match status" value="1"/>
</dbReference>
<evidence type="ECO:0000256" key="4">
    <source>
        <dbReference type="PROSITE-ProRule" id="PRU00433"/>
    </source>
</evidence>
<dbReference type="EMBL" id="QICQ01000020">
    <property type="protein sequence ID" value="PXV79792.1"/>
    <property type="molecule type" value="Genomic_DNA"/>
</dbReference>
<name>A0ABX5M7Z9_9PROT</name>
<dbReference type="Proteomes" id="UP000247780">
    <property type="component" value="Unassembled WGS sequence"/>
</dbReference>
<evidence type="ECO:0000259" key="7">
    <source>
        <dbReference type="PROSITE" id="PS51007"/>
    </source>
</evidence>
<dbReference type="SUPFAM" id="SSF46626">
    <property type="entry name" value="Cytochrome c"/>
    <property type="match status" value="1"/>
</dbReference>
<keyword evidence="9" id="KW-1185">Reference proteome</keyword>
<evidence type="ECO:0000256" key="3">
    <source>
        <dbReference type="ARBA" id="ARBA00023004"/>
    </source>
</evidence>
<organism evidence="8 9">
    <name type="scientific">Nitrosomonas eutropha</name>
    <dbReference type="NCBI Taxonomy" id="916"/>
    <lineage>
        <taxon>Bacteria</taxon>
        <taxon>Pseudomonadati</taxon>
        <taxon>Pseudomonadota</taxon>
        <taxon>Betaproteobacteria</taxon>
        <taxon>Nitrosomonadales</taxon>
        <taxon>Nitrosomonadaceae</taxon>
        <taxon>Nitrosomonas</taxon>
    </lineage>
</organism>
<evidence type="ECO:0000256" key="2">
    <source>
        <dbReference type="ARBA" id="ARBA00022723"/>
    </source>
</evidence>
<dbReference type="InterPro" id="IPR036909">
    <property type="entry name" value="Cyt_c-like_dom_sf"/>
</dbReference>
<keyword evidence="2 4" id="KW-0479">Metal-binding</keyword>
<comment type="caution">
    <text evidence="8">The sequence shown here is derived from an EMBL/GenBank/DDBJ whole genome shotgun (WGS) entry which is preliminary data.</text>
</comment>
<protein>
    <submittedName>
        <fullName evidence="8">Cytochrome c peroxidase</fullName>
    </submittedName>
</protein>
<proteinExistence type="predicted"/>
<dbReference type="Gene3D" id="1.10.760.10">
    <property type="entry name" value="Cytochrome c-like domain"/>
    <property type="match status" value="1"/>
</dbReference>
<dbReference type="InterPro" id="IPR009056">
    <property type="entry name" value="Cyt_c-like_dom"/>
</dbReference>
<feature type="compositionally biased region" description="Basic and acidic residues" evidence="5">
    <location>
        <begin position="53"/>
        <end position="64"/>
    </location>
</feature>
<evidence type="ECO:0000256" key="5">
    <source>
        <dbReference type="SAM" id="MobiDB-lite"/>
    </source>
</evidence>
<gene>
    <name evidence="8" type="ORF">C8R14_1203</name>
</gene>
<feature type="signal peptide" evidence="6">
    <location>
        <begin position="1"/>
        <end position="25"/>
    </location>
</feature>
<reference evidence="8 9" key="1">
    <citation type="submission" date="2018-04" db="EMBL/GenBank/DDBJ databases">
        <title>Active sludge and wastewater microbial communities from Klosterneuburg, Austria.</title>
        <authorList>
            <person name="Wagner M."/>
        </authorList>
    </citation>
    <scope>NUCLEOTIDE SEQUENCE [LARGE SCALE GENOMIC DNA]</scope>
    <source>
        <strain evidence="8 9">Nm 57</strain>
    </source>
</reference>
<dbReference type="PANTHER" id="PTHR30600">
    <property type="entry name" value="CYTOCHROME C PEROXIDASE-RELATED"/>
    <property type="match status" value="1"/>
</dbReference>
<keyword evidence="8" id="KW-0560">Oxidoreductase</keyword>
<evidence type="ECO:0000313" key="9">
    <source>
        <dbReference type="Proteomes" id="UP000247780"/>
    </source>
</evidence>
<feature type="region of interest" description="Disordered" evidence="5">
    <location>
        <begin position="38"/>
        <end position="90"/>
    </location>
</feature>
<sequence>MRKRTVVWFSLGLSSLAAVISPALSQTDYELLAQSSNAISETQPHRKSSNKNTEPKKNTPDRPYDAIAEAQTPSSSLDKSAEQKKNEHDRSDVFAATHALPSSAAFKNQPDDGKIKGFDFYRDALNAKEAMETFEKTMKADVEQRSSVTKTQRDLLLKRYDLNPRLDSKVTMTRGKPLAVGPTARLQEGMDWQKLAEMSPQEIRSKDIFPYPALPHPKQVTGGQVFPPVQIKGFPRLERFDVEFDLPEAFLPEFPPAMFLQNRPELGDVSRGEVISINNFYRLFKDILTPVQLNGLQMLLSPLPQEEFNPTDDRKSVQPSLGVTCFDCHVNGHTTGQFHLSPDIRPQERRFRLDTVSLRGLYAQQIHGSKRSLRSVEDFTEFEFRTAYFNGDPIHAMKKGFPVFDRIHVSHMAQFQNMLDFPPAPKLDSQGRLDHAKATKKELRGEQIFFGKGQCSGCHQPPVFLDNQMHDLKLEHFLNEPGDGPIKTFTLRGIKDSPPYLHDGRLLTLEDTVEFFNLVLQLKLTDQEKSDLVAYMRQL</sequence>
<keyword evidence="1 4" id="KW-0349">Heme</keyword>
<dbReference type="InterPro" id="IPR051395">
    <property type="entry name" value="Cytochrome_c_Peroxidase/MauG"/>
</dbReference>
<feature type="compositionally biased region" description="Basic and acidic residues" evidence="5">
    <location>
        <begin position="79"/>
        <end position="90"/>
    </location>
</feature>
<evidence type="ECO:0000313" key="8">
    <source>
        <dbReference type="EMBL" id="PXV79792.1"/>
    </source>
</evidence>
<dbReference type="GO" id="GO:0004601">
    <property type="term" value="F:peroxidase activity"/>
    <property type="evidence" value="ECO:0007669"/>
    <property type="project" value="UniProtKB-KW"/>
</dbReference>
<feature type="chain" id="PRO_5046208226" evidence="6">
    <location>
        <begin position="26"/>
        <end position="539"/>
    </location>
</feature>
<evidence type="ECO:0000256" key="1">
    <source>
        <dbReference type="ARBA" id="ARBA00022617"/>
    </source>
</evidence>
<keyword evidence="8" id="KW-0575">Peroxidase</keyword>
<accession>A0ABX5M7Z9</accession>
<dbReference type="PANTHER" id="PTHR30600:SF13">
    <property type="entry name" value="METHYLAMINE UTILIZATION PROTEIN"/>
    <property type="match status" value="1"/>
</dbReference>
<feature type="domain" description="Cytochrome c" evidence="7">
    <location>
        <begin position="440"/>
        <end position="539"/>
    </location>
</feature>
<evidence type="ECO:0000256" key="6">
    <source>
        <dbReference type="SAM" id="SignalP"/>
    </source>
</evidence>
<dbReference type="RefSeq" id="WP_041353487.1">
    <property type="nucleotide sequence ID" value="NZ_QICQ01000020.1"/>
</dbReference>